<evidence type="ECO:0000313" key="1">
    <source>
        <dbReference type="EMBL" id="PSR92241.1"/>
    </source>
</evidence>
<keyword evidence="2" id="KW-1185">Reference proteome</keyword>
<comment type="caution">
    <text evidence="1">The sequence shown here is derived from an EMBL/GenBank/DDBJ whole genome shotgun (WGS) entry which is preliminary data.</text>
</comment>
<evidence type="ECO:0000313" key="2">
    <source>
        <dbReference type="Proteomes" id="UP000186601"/>
    </source>
</evidence>
<protein>
    <submittedName>
        <fullName evidence="1">Uncharacterized protein</fullName>
    </submittedName>
</protein>
<organism evidence="1 2">
    <name type="scientific">Hermanssonia centrifuga</name>
    <dbReference type="NCBI Taxonomy" id="98765"/>
    <lineage>
        <taxon>Eukaryota</taxon>
        <taxon>Fungi</taxon>
        <taxon>Dikarya</taxon>
        <taxon>Basidiomycota</taxon>
        <taxon>Agaricomycotina</taxon>
        <taxon>Agaricomycetes</taxon>
        <taxon>Polyporales</taxon>
        <taxon>Meruliaceae</taxon>
        <taxon>Hermanssonia</taxon>
    </lineage>
</organism>
<reference evidence="1 2" key="1">
    <citation type="submission" date="2018-02" db="EMBL/GenBank/DDBJ databases">
        <title>Genome sequence of the basidiomycete white-rot fungus Phlebia centrifuga.</title>
        <authorList>
            <person name="Granchi Z."/>
            <person name="Peng M."/>
            <person name="de Vries R.P."/>
            <person name="Hilden K."/>
            <person name="Makela M.R."/>
            <person name="Grigoriev I."/>
            <person name="Riley R."/>
        </authorList>
    </citation>
    <scope>NUCLEOTIDE SEQUENCE [LARGE SCALE GENOMIC DNA]</scope>
    <source>
        <strain evidence="1 2">FBCC195</strain>
    </source>
</reference>
<accession>A0A2R6PK28</accession>
<proteinExistence type="predicted"/>
<dbReference type="AlphaFoldDB" id="A0A2R6PK28"/>
<gene>
    <name evidence="1" type="ORF">PHLCEN_2v4771</name>
</gene>
<dbReference type="Proteomes" id="UP000186601">
    <property type="component" value="Unassembled WGS sequence"/>
</dbReference>
<sequence length="50" mass="5549">MREIVLGTGKNSGSSYVVETLVFCPSAVQKLESRDTYETEIPDRLTVDTI</sequence>
<dbReference type="EMBL" id="MLYV02000479">
    <property type="protein sequence ID" value="PSR92241.1"/>
    <property type="molecule type" value="Genomic_DNA"/>
</dbReference>
<name>A0A2R6PK28_9APHY</name>